<evidence type="ECO:0008006" key="3">
    <source>
        <dbReference type="Google" id="ProtNLM"/>
    </source>
</evidence>
<proteinExistence type="predicted"/>
<dbReference type="RefSeq" id="WP_225677355.1">
    <property type="nucleotide sequence ID" value="NZ_JAEDAH010000105.1"/>
</dbReference>
<gene>
    <name evidence="1" type="ORF">I9W95_17660</name>
</gene>
<dbReference type="Proteomes" id="UP000714380">
    <property type="component" value="Unassembled WGS sequence"/>
</dbReference>
<keyword evidence="2" id="KW-1185">Reference proteome</keyword>
<protein>
    <recommendedName>
        <fullName evidence="3">Outer membrane protein beta-barrel domain-containing protein</fullName>
    </recommendedName>
</protein>
<comment type="caution">
    <text evidence="1">The sequence shown here is derived from an EMBL/GenBank/DDBJ whole genome shotgun (WGS) entry which is preliminary data.</text>
</comment>
<dbReference type="EMBL" id="JAEDAH010000105">
    <property type="protein sequence ID" value="MCA6065428.1"/>
    <property type="molecule type" value="Genomic_DNA"/>
</dbReference>
<sequence length="180" mass="19676">MTSLLFAVESENAAGQFHRLNLQGALAAESSPGSGDDEYLSIEYGIGKYWYPRASAQDYSIWAGLGQWSMKDAIGTSGGVERKSRALYFPVGFEAAIPVTSSSTYFVYGGSVHLVIDGTIETPSATISNKGGYGYSGWLGFDFRWSDTTMIETRLNLTKRTIDEGDFELTDNNLSLSVRF</sequence>
<reference evidence="1 2" key="1">
    <citation type="submission" date="2020-12" db="EMBL/GenBank/DDBJ databases">
        <title>Novel Thalassolituus-related marine hydrocarbonoclastic bacteria mediated algae-derived hydrocarbons mineralization in twilight zone of the northern South China Sea.</title>
        <authorList>
            <person name="Dong C."/>
        </authorList>
    </citation>
    <scope>NUCLEOTIDE SEQUENCE [LARGE SCALE GENOMIC DNA]</scope>
    <source>
        <strain evidence="1 2">IMCC1826</strain>
    </source>
</reference>
<evidence type="ECO:0000313" key="1">
    <source>
        <dbReference type="EMBL" id="MCA6065428.1"/>
    </source>
</evidence>
<name>A0ABS7ZUI7_9GAMM</name>
<organism evidence="1 2">
    <name type="scientific">Thalassolituus marinus</name>
    <dbReference type="NCBI Taxonomy" id="671053"/>
    <lineage>
        <taxon>Bacteria</taxon>
        <taxon>Pseudomonadati</taxon>
        <taxon>Pseudomonadota</taxon>
        <taxon>Gammaproteobacteria</taxon>
        <taxon>Oceanospirillales</taxon>
        <taxon>Oceanospirillaceae</taxon>
        <taxon>Thalassolituus</taxon>
    </lineage>
</organism>
<accession>A0ABS7ZUI7</accession>
<evidence type="ECO:0000313" key="2">
    <source>
        <dbReference type="Proteomes" id="UP000714380"/>
    </source>
</evidence>